<dbReference type="Proteomes" id="UP000235661">
    <property type="component" value="Unassembled WGS sequence"/>
</dbReference>
<evidence type="ECO:0000313" key="4">
    <source>
        <dbReference type="Proteomes" id="UP000235661"/>
    </source>
</evidence>
<dbReference type="RefSeq" id="WP_102189037.1">
    <property type="nucleotide sequence ID" value="NZ_PNGI01000035.1"/>
</dbReference>
<comment type="caution">
    <text evidence="3">The sequence shown here is derived from an EMBL/GenBank/DDBJ whole genome shotgun (WGS) entry which is preliminary data.</text>
</comment>
<dbReference type="PANTHER" id="PTHR33678">
    <property type="entry name" value="BLL1576 PROTEIN"/>
    <property type="match status" value="1"/>
</dbReference>
<dbReference type="EMBL" id="PNGI01000035">
    <property type="protein sequence ID" value="PMC07488.1"/>
    <property type="molecule type" value="Genomic_DNA"/>
</dbReference>
<protein>
    <submittedName>
        <fullName evidence="3">Transposase</fullName>
    </submittedName>
</protein>
<name>A0A2N6Q339_9BACT</name>
<gene>
    <name evidence="3" type="ORF">CJ232_11150</name>
</gene>
<evidence type="ECO:0000256" key="1">
    <source>
        <dbReference type="SAM" id="Coils"/>
    </source>
</evidence>
<dbReference type="InterPro" id="IPR004291">
    <property type="entry name" value="Transposase_IS66_central"/>
</dbReference>
<organism evidence="3 4">
    <name type="scientific">Hoylesella timonensis</name>
    <dbReference type="NCBI Taxonomy" id="386414"/>
    <lineage>
        <taxon>Bacteria</taxon>
        <taxon>Pseudomonadati</taxon>
        <taxon>Bacteroidota</taxon>
        <taxon>Bacteroidia</taxon>
        <taxon>Bacteroidales</taxon>
        <taxon>Prevotellaceae</taxon>
        <taxon>Hoylesella</taxon>
    </lineage>
</organism>
<dbReference type="PANTHER" id="PTHR33678:SF1">
    <property type="entry name" value="BLL1576 PROTEIN"/>
    <property type="match status" value="1"/>
</dbReference>
<keyword evidence="1" id="KW-0175">Coiled coil</keyword>
<dbReference type="NCBIfam" id="NF033517">
    <property type="entry name" value="transpos_IS66"/>
    <property type="match status" value="1"/>
</dbReference>
<feature type="domain" description="Transposase IS66 central" evidence="2">
    <location>
        <begin position="226"/>
        <end position="504"/>
    </location>
</feature>
<evidence type="ECO:0000313" key="3">
    <source>
        <dbReference type="EMBL" id="PMC07488.1"/>
    </source>
</evidence>
<dbReference type="Pfam" id="PF03050">
    <property type="entry name" value="DDE_Tnp_IS66"/>
    <property type="match status" value="1"/>
</dbReference>
<sequence length="552" mass="63832">MDTTRCTITSDYHSLTREAVVKLLEQRDAELKQRDAELEQRDAELEQRDAELKNKDAELKNKDAELERKSRRILELERMVFGRRSEKRLPESASDWTGTLFDEQWAKEGSLAQVEALPIIKEIKQQAGQRRASRPVSRPSRKGTAYASYVPENIERQVTEIYPEGYDAERMVIIGHDRSEHLCLRPSSFYVRVEDRVICRLKEARPTDAEVDILEAPLKKQAVDCFADASLLAEIITAKFAYHQPEYRQCERWKELGVNIPTSTINSWVHDAADALYPLYKLQVRQILQSPYLQVDETSVQVADRKGKTRKGYLWGVRDAMHSQGVFFHWKDGSRSGSVADELFKGYQGAIQSDGYEVYSRFENVQGIVLLGCMAHVRRKFEHLAADDKNAAHIIETIATLYELEENLKHKKAPPEEVETERKAKAYPILKYLETYMLDVHKQYTPGEAMEKALRYAFAVWIRIGRYVQDGRFNIDNNLMEQTIRPITLGRKNYLFCGNNEGAENNAIFYTFMACCREAGIEPYKWMKEVLSKPLLDMTEEELTKMLPSNFK</sequence>
<dbReference type="AlphaFoldDB" id="A0A2N6Q339"/>
<reference evidence="3 4" key="1">
    <citation type="submission" date="2017-09" db="EMBL/GenBank/DDBJ databases">
        <title>Bacterial strain isolated from the female urinary microbiota.</title>
        <authorList>
            <person name="Thomas-White K."/>
            <person name="Kumar N."/>
            <person name="Forster S."/>
            <person name="Putonti C."/>
            <person name="Lawley T."/>
            <person name="Wolfe A.J."/>
        </authorList>
    </citation>
    <scope>NUCLEOTIDE SEQUENCE [LARGE SCALE GENOMIC DNA]</scope>
    <source>
        <strain evidence="3 4">UMB0818</strain>
    </source>
</reference>
<proteinExistence type="predicted"/>
<feature type="coiled-coil region" evidence="1">
    <location>
        <begin position="21"/>
        <end position="79"/>
    </location>
</feature>
<dbReference type="InterPro" id="IPR052344">
    <property type="entry name" value="Transposase-related"/>
</dbReference>
<evidence type="ECO:0000259" key="2">
    <source>
        <dbReference type="Pfam" id="PF03050"/>
    </source>
</evidence>
<accession>A0A2N6Q339</accession>